<dbReference type="STRING" id="1384049.CD29_06220"/>
<reference evidence="4 5" key="1">
    <citation type="submission" date="2014-02" db="EMBL/GenBank/DDBJ databases">
        <title>Draft genome sequence of Lysinibacillus manganicus DSM 26584T.</title>
        <authorList>
            <person name="Zhang F."/>
            <person name="Wang G."/>
            <person name="Zhang L."/>
        </authorList>
    </citation>
    <scope>NUCLEOTIDE SEQUENCE [LARGE SCALE GENOMIC DNA]</scope>
    <source>
        <strain evidence="4 5">DSM 26584</strain>
    </source>
</reference>
<evidence type="ECO:0000313" key="4">
    <source>
        <dbReference type="EMBL" id="KGR79290.1"/>
    </source>
</evidence>
<evidence type="ECO:0000259" key="3">
    <source>
        <dbReference type="PROSITE" id="PS51186"/>
    </source>
</evidence>
<accession>A0A0A3I726</accession>
<dbReference type="RefSeq" id="WP_036184194.1">
    <property type="nucleotide sequence ID" value="NZ_AVDA01000006.1"/>
</dbReference>
<dbReference type="SUPFAM" id="SSF55729">
    <property type="entry name" value="Acyl-CoA N-acyltransferases (Nat)"/>
    <property type="match status" value="1"/>
</dbReference>
<gene>
    <name evidence="4" type="ORF">CD29_06220</name>
</gene>
<protein>
    <submittedName>
        <fullName evidence="4">Acetyltransferase</fullName>
    </submittedName>
</protein>
<evidence type="ECO:0000256" key="1">
    <source>
        <dbReference type="ARBA" id="ARBA00022679"/>
    </source>
</evidence>
<dbReference type="CDD" id="cd04301">
    <property type="entry name" value="NAT_SF"/>
    <property type="match status" value="1"/>
</dbReference>
<comment type="caution">
    <text evidence="4">The sequence shown here is derived from an EMBL/GenBank/DDBJ whole genome shotgun (WGS) entry which is preliminary data.</text>
</comment>
<dbReference type="eggNOG" id="COG0456">
    <property type="taxonomic scope" value="Bacteria"/>
</dbReference>
<dbReference type="Pfam" id="PF00583">
    <property type="entry name" value="Acetyltransf_1"/>
    <property type="match status" value="1"/>
</dbReference>
<dbReference type="AlphaFoldDB" id="A0A0A3I726"/>
<evidence type="ECO:0000313" key="5">
    <source>
        <dbReference type="Proteomes" id="UP000030416"/>
    </source>
</evidence>
<dbReference type="Gene3D" id="3.40.630.30">
    <property type="match status" value="1"/>
</dbReference>
<dbReference type="EMBL" id="JPVN01000006">
    <property type="protein sequence ID" value="KGR79290.1"/>
    <property type="molecule type" value="Genomic_DNA"/>
</dbReference>
<sequence>MTFHFRQATVNDAKALQEILVKAYAENGKLGIKFDAVNADIEMTTRHLQNNMCFFMEYEGNVVATISLRMPWSPNPGPEKVPHIGWFATDPDSGQKGLGSKLLTWLEEDVLKKQLRTPFVTLGTADKHPWLIQMYERKGYQVFGQKDLGKGHITIYMKKEFNLED</sequence>
<keyword evidence="1 4" id="KW-0808">Transferase</keyword>
<keyword evidence="5" id="KW-1185">Reference proteome</keyword>
<proteinExistence type="predicted"/>
<dbReference type="PANTHER" id="PTHR43800:SF1">
    <property type="entry name" value="PEPTIDYL-LYSINE N-ACETYLTRANSFERASE YJAB"/>
    <property type="match status" value="1"/>
</dbReference>
<dbReference type="Proteomes" id="UP000030416">
    <property type="component" value="Unassembled WGS sequence"/>
</dbReference>
<keyword evidence="2" id="KW-0012">Acyltransferase</keyword>
<name>A0A0A3I726_9BACL</name>
<organism evidence="4 5">
    <name type="scientific">Ureibacillus manganicus DSM 26584</name>
    <dbReference type="NCBI Taxonomy" id="1384049"/>
    <lineage>
        <taxon>Bacteria</taxon>
        <taxon>Bacillati</taxon>
        <taxon>Bacillota</taxon>
        <taxon>Bacilli</taxon>
        <taxon>Bacillales</taxon>
        <taxon>Caryophanaceae</taxon>
        <taxon>Ureibacillus</taxon>
    </lineage>
</organism>
<dbReference type="GO" id="GO:0016747">
    <property type="term" value="F:acyltransferase activity, transferring groups other than amino-acyl groups"/>
    <property type="evidence" value="ECO:0007669"/>
    <property type="project" value="InterPro"/>
</dbReference>
<evidence type="ECO:0000256" key="2">
    <source>
        <dbReference type="ARBA" id="ARBA00023315"/>
    </source>
</evidence>
<dbReference type="PANTHER" id="PTHR43800">
    <property type="entry name" value="PEPTIDYL-LYSINE N-ACETYLTRANSFERASE YJAB"/>
    <property type="match status" value="1"/>
</dbReference>
<dbReference type="InterPro" id="IPR000182">
    <property type="entry name" value="GNAT_dom"/>
</dbReference>
<dbReference type="OrthoDB" id="8116329at2"/>
<feature type="domain" description="N-acetyltransferase" evidence="3">
    <location>
        <begin position="3"/>
        <end position="162"/>
    </location>
</feature>
<dbReference type="InterPro" id="IPR016181">
    <property type="entry name" value="Acyl_CoA_acyltransferase"/>
</dbReference>
<dbReference type="PROSITE" id="PS51186">
    <property type="entry name" value="GNAT"/>
    <property type="match status" value="1"/>
</dbReference>